<dbReference type="AlphaFoldDB" id="A0AAN9MTW4"/>
<dbReference type="EMBL" id="JAYMYQ010000001">
    <property type="protein sequence ID" value="KAK7360567.1"/>
    <property type="molecule type" value="Genomic_DNA"/>
</dbReference>
<evidence type="ECO:0000313" key="1">
    <source>
        <dbReference type="EMBL" id="KAK7360567.1"/>
    </source>
</evidence>
<proteinExistence type="predicted"/>
<reference evidence="1 2" key="1">
    <citation type="submission" date="2024-01" db="EMBL/GenBank/DDBJ databases">
        <title>The genomes of 5 underutilized Papilionoideae crops provide insights into root nodulation and disease resistanc.</title>
        <authorList>
            <person name="Jiang F."/>
        </authorList>
    </citation>
    <scope>NUCLEOTIDE SEQUENCE [LARGE SCALE GENOMIC DNA]</scope>
    <source>
        <strain evidence="1">LVBAO_FW01</strain>
        <tissue evidence="1">Leaves</tissue>
    </source>
</reference>
<sequence>MEGNSSKGRSALESPKEWINYSGRELDPVAHPVKPKSECWVKVQSRVPFAPWNLNCTRYVLCLTHLMERIRPRSLQRMIGTARPTKVSVTKGRSYLAR</sequence>
<name>A0AAN9MTW4_CANGL</name>
<organism evidence="1 2">
    <name type="scientific">Canavalia gladiata</name>
    <name type="common">Sword bean</name>
    <name type="synonym">Dolichos gladiatus</name>
    <dbReference type="NCBI Taxonomy" id="3824"/>
    <lineage>
        <taxon>Eukaryota</taxon>
        <taxon>Viridiplantae</taxon>
        <taxon>Streptophyta</taxon>
        <taxon>Embryophyta</taxon>
        <taxon>Tracheophyta</taxon>
        <taxon>Spermatophyta</taxon>
        <taxon>Magnoliopsida</taxon>
        <taxon>eudicotyledons</taxon>
        <taxon>Gunneridae</taxon>
        <taxon>Pentapetalae</taxon>
        <taxon>rosids</taxon>
        <taxon>fabids</taxon>
        <taxon>Fabales</taxon>
        <taxon>Fabaceae</taxon>
        <taxon>Papilionoideae</taxon>
        <taxon>50 kb inversion clade</taxon>
        <taxon>NPAAA clade</taxon>
        <taxon>indigoferoid/millettioid clade</taxon>
        <taxon>Phaseoleae</taxon>
        <taxon>Canavalia</taxon>
    </lineage>
</organism>
<accession>A0AAN9MTW4</accession>
<dbReference type="Proteomes" id="UP001367508">
    <property type="component" value="Unassembled WGS sequence"/>
</dbReference>
<protein>
    <submittedName>
        <fullName evidence="1">Uncharacterized protein</fullName>
    </submittedName>
</protein>
<keyword evidence="2" id="KW-1185">Reference proteome</keyword>
<evidence type="ECO:0000313" key="2">
    <source>
        <dbReference type="Proteomes" id="UP001367508"/>
    </source>
</evidence>
<comment type="caution">
    <text evidence="1">The sequence shown here is derived from an EMBL/GenBank/DDBJ whole genome shotgun (WGS) entry which is preliminary data.</text>
</comment>
<gene>
    <name evidence="1" type="ORF">VNO77_02573</name>
</gene>